<dbReference type="Proteomes" id="UP000192328">
    <property type="component" value="Unassembled WGS sequence"/>
</dbReference>
<reference evidence="1" key="1">
    <citation type="submission" date="2017-04" db="EMBL/GenBank/DDBJ databases">
        <authorList>
            <person name="Varghese N."/>
            <person name="Submissions S."/>
        </authorList>
    </citation>
    <scope>NUCLEOTIDE SEQUENCE</scope>
    <source>
        <strain evidence="1">WTE2008</strain>
    </source>
</reference>
<protein>
    <submittedName>
        <fullName evidence="1">Ribosomal protein S18 acetylase RimI</fullName>
    </submittedName>
</protein>
<gene>
    <name evidence="1" type="ORF">SAMN06297397_1832</name>
</gene>
<proteinExistence type="predicted"/>
<name>A0AC61PLY5_9FIRM</name>
<dbReference type="EMBL" id="FWXZ01000003">
    <property type="protein sequence ID" value="SMC66561.1"/>
    <property type="molecule type" value="Genomic_DNA"/>
</dbReference>
<organism evidence="1 2">
    <name type="scientific">Aristaeella lactis</name>
    <dbReference type="NCBI Taxonomy" id="3046383"/>
    <lineage>
        <taxon>Bacteria</taxon>
        <taxon>Bacillati</taxon>
        <taxon>Bacillota</taxon>
        <taxon>Clostridia</taxon>
        <taxon>Eubacteriales</taxon>
        <taxon>Aristaeellaceae</taxon>
        <taxon>Aristaeella</taxon>
    </lineage>
</organism>
<keyword evidence="2" id="KW-1185">Reference proteome</keyword>
<evidence type="ECO:0000313" key="1">
    <source>
        <dbReference type="EMBL" id="SMC66561.1"/>
    </source>
</evidence>
<keyword evidence="1" id="KW-0689">Ribosomal protein</keyword>
<accession>A0AC61PLY5</accession>
<sequence length="185" mass="20970">MIYYQDDELVIRDMEEADGQAFVDEFTAQGWHPSLAYYQMRMKERAEGKCAALTAVYQGKQAGYVYLFLEAEEGPFAGKGWPIIVDFNVLKKYQRKGIGGRLMDAAEQIASQYSDTVCLGVGLCDSYGSAQRMYVKRGYIPDGSGMWYQDRQCVQYETVCTVDDDLVLFFAKKLPEAHPGKNEKN</sequence>
<keyword evidence="1" id="KW-0687">Ribonucleoprotein</keyword>
<evidence type="ECO:0000313" key="2">
    <source>
        <dbReference type="Proteomes" id="UP000192328"/>
    </source>
</evidence>
<comment type="caution">
    <text evidence="1">The sequence shown here is derived from an EMBL/GenBank/DDBJ whole genome shotgun (WGS) entry which is preliminary data.</text>
</comment>